<dbReference type="Pfam" id="PF01715">
    <property type="entry name" value="IPPT"/>
    <property type="match status" value="1"/>
</dbReference>
<dbReference type="Gene3D" id="3.40.50.300">
    <property type="entry name" value="P-loop containing nucleotide triphosphate hydrolases"/>
    <property type="match status" value="1"/>
</dbReference>
<evidence type="ECO:0000256" key="11">
    <source>
        <dbReference type="RuleBase" id="RU003783"/>
    </source>
</evidence>
<evidence type="ECO:0000256" key="4">
    <source>
        <dbReference type="ARBA" id="ARBA00022679"/>
    </source>
</evidence>
<dbReference type="PANTHER" id="PTHR11088">
    <property type="entry name" value="TRNA DIMETHYLALLYLTRANSFERASE"/>
    <property type="match status" value="1"/>
</dbReference>
<dbReference type="RefSeq" id="WP_380059799.1">
    <property type="nucleotide sequence ID" value="NZ_JBHSEI010000001.1"/>
</dbReference>
<comment type="caution">
    <text evidence="14">The sequence shown here is derived from an EMBL/GenBank/DDBJ whole genome shotgun (WGS) entry which is preliminary data.</text>
</comment>
<keyword evidence="8 10" id="KW-0460">Magnesium</keyword>
<dbReference type="HAMAP" id="MF_00185">
    <property type="entry name" value="IPP_trans"/>
    <property type="match status" value="1"/>
</dbReference>
<feature type="site" description="Interaction with substrate tRNA" evidence="10">
    <location>
        <position position="128"/>
    </location>
</feature>
<gene>
    <name evidence="10 14" type="primary">miaA</name>
    <name evidence="14" type="ORF">ACFO0D_00220</name>
</gene>
<evidence type="ECO:0000256" key="9">
    <source>
        <dbReference type="ARBA" id="ARBA00049563"/>
    </source>
</evidence>
<evidence type="ECO:0000256" key="6">
    <source>
        <dbReference type="ARBA" id="ARBA00022741"/>
    </source>
</evidence>
<dbReference type="GO" id="GO:0052381">
    <property type="term" value="F:tRNA dimethylallyltransferase activity"/>
    <property type="evidence" value="ECO:0007669"/>
    <property type="project" value="UniProtKB-EC"/>
</dbReference>
<keyword evidence="5 10" id="KW-0819">tRNA processing</keyword>
<comment type="subunit">
    <text evidence="10">Monomer.</text>
</comment>
<keyword evidence="15" id="KW-1185">Reference proteome</keyword>
<comment type="function">
    <text evidence="2 10 12">Catalyzes the transfer of a dimethylallyl group onto the adenine at position 37 in tRNAs that read codons beginning with uridine, leading to the formation of N6-(dimethylallyl)adenosine (i(6)A).</text>
</comment>
<dbReference type="InterPro" id="IPR018022">
    <property type="entry name" value="IPT"/>
</dbReference>
<comment type="cofactor">
    <cofactor evidence="1 10">
        <name>Mg(2+)</name>
        <dbReference type="ChEBI" id="CHEBI:18420"/>
    </cofactor>
</comment>
<keyword evidence="4 10" id="KW-0808">Transferase</keyword>
<feature type="site" description="Interaction with substrate tRNA" evidence="10">
    <location>
        <position position="106"/>
    </location>
</feature>
<dbReference type="Gene3D" id="1.10.20.140">
    <property type="match status" value="1"/>
</dbReference>
<dbReference type="InterPro" id="IPR027417">
    <property type="entry name" value="P-loop_NTPase"/>
</dbReference>
<comment type="catalytic activity">
    <reaction evidence="9 10 11">
        <text>adenosine(37) in tRNA + dimethylallyl diphosphate = N(6)-dimethylallyladenosine(37) in tRNA + diphosphate</text>
        <dbReference type="Rhea" id="RHEA:26482"/>
        <dbReference type="Rhea" id="RHEA-COMP:10162"/>
        <dbReference type="Rhea" id="RHEA-COMP:10375"/>
        <dbReference type="ChEBI" id="CHEBI:33019"/>
        <dbReference type="ChEBI" id="CHEBI:57623"/>
        <dbReference type="ChEBI" id="CHEBI:74411"/>
        <dbReference type="ChEBI" id="CHEBI:74415"/>
        <dbReference type="EC" id="2.5.1.75"/>
    </reaction>
</comment>
<feature type="binding site" evidence="10">
    <location>
        <begin position="12"/>
        <end position="17"/>
    </location>
    <ligand>
        <name>substrate</name>
    </ligand>
</feature>
<evidence type="ECO:0000256" key="3">
    <source>
        <dbReference type="ARBA" id="ARBA00005842"/>
    </source>
</evidence>
<dbReference type="PANTHER" id="PTHR11088:SF60">
    <property type="entry name" value="TRNA DIMETHYLALLYLTRANSFERASE"/>
    <property type="match status" value="1"/>
</dbReference>
<evidence type="ECO:0000256" key="13">
    <source>
        <dbReference type="RuleBase" id="RU003785"/>
    </source>
</evidence>
<dbReference type="Proteomes" id="UP001595952">
    <property type="component" value="Unassembled WGS sequence"/>
</dbReference>
<evidence type="ECO:0000256" key="8">
    <source>
        <dbReference type="ARBA" id="ARBA00022842"/>
    </source>
</evidence>
<evidence type="ECO:0000256" key="7">
    <source>
        <dbReference type="ARBA" id="ARBA00022840"/>
    </source>
</evidence>
<feature type="binding site" evidence="10">
    <location>
        <begin position="10"/>
        <end position="17"/>
    </location>
    <ligand>
        <name>ATP</name>
        <dbReference type="ChEBI" id="CHEBI:30616"/>
    </ligand>
</feature>
<evidence type="ECO:0000256" key="1">
    <source>
        <dbReference type="ARBA" id="ARBA00001946"/>
    </source>
</evidence>
<dbReference type="NCBIfam" id="TIGR00174">
    <property type="entry name" value="miaA"/>
    <property type="match status" value="1"/>
</dbReference>
<comment type="similarity">
    <text evidence="3 10 13">Belongs to the IPP transferase family.</text>
</comment>
<evidence type="ECO:0000313" key="15">
    <source>
        <dbReference type="Proteomes" id="UP001595952"/>
    </source>
</evidence>
<organism evidence="14 15">
    <name type="scientific">Deinococcus hohokamensis</name>
    <dbReference type="NCBI Taxonomy" id="309883"/>
    <lineage>
        <taxon>Bacteria</taxon>
        <taxon>Thermotogati</taxon>
        <taxon>Deinococcota</taxon>
        <taxon>Deinococci</taxon>
        <taxon>Deinococcales</taxon>
        <taxon>Deinococcaceae</taxon>
        <taxon>Deinococcus</taxon>
    </lineage>
</organism>
<dbReference type="InterPro" id="IPR039657">
    <property type="entry name" value="Dimethylallyltransferase"/>
</dbReference>
<evidence type="ECO:0000313" key="14">
    <source>
        <dbReference type="EMBL" id="MFC4636751.1"/>
    </source>
</evidence>
<dbReference type="EMBL" id="JBHSEI010000001">
    <property type="protein sequence ID" value="MFC4636751.1"/>
    <property type="molecule type" value="Genomic_DNA"/>
</dbReference>
<dbReference type="EC" id="2.5.1.75" evidence="10"/>
<evidence type="ECO:0000256" key="5">
    <source>
        <dbReference type="ARBA" id="ARBA00022694"/>
    </source>
</evidence>
<protein>
    <recommendedName>
        <fullName evidence="10">tRNA dimethylallyltransferase</fullName>
        <ecNumber evidence="10">2.5.1.75</ecNumber>
    </recommendedName>
    <alternativeName>
        <fullName evidence="10">Dimethylallyl diphosphate:tRNA dimethylallyltransferase</fullName>
        <shortName evidence="10">DMAPP:tRNA dimethylallyltransferase</shortName>
        <shortName evidence="10">DMATase</shortName>
    </alternativeName>
    <alternativeName>
        <fullName evidence="10">Isopentenyl-diphosphate:tRNA isopentenyltransferase</fullName>
        <shortName evidence="10">IPP transferase</shortName>
        <shortName evidence="10">IPPT</shortName>
        <shortName evidence="10">IPTase</shortName>
    </alternativeName>
</protein>
<evidence type="ECO:0000256" key="2">
    <source>
        <dbReference type="ARBA" id="ARBA00003213"/>
    </source>
</evidence>
<sequence length="319" mass="34824">MSLLIPVLSAPTGAGKTALVAALADPRRQDQPAIEIVSADAFTVYRGLDIGTAKPTPEERRAAPHNLIDVADVTEAYDVARYVREAEAALRAVLARGHLPVVVGGTGFYLRALIRGLPLTPPSDPAVRADLETELQQRGLDALLAEIAARHPAEAARMERNPRRVVRALEVYRQTGRFPGEFGTTAPAFRYQVTAFTRPWPELELRLDTRIRAMLRAGWPEEAQWLATQVSPDTEPRPTAWQALGYTEALAVARGTLEPEVAAAAIQRASRQYARRQLTFLRTQLGAQIGTLSEAQAELGMTLSRNQESLNIPSSTPPT</sequence>
<name>A0ABV9I4R4_9DEIO</name>
<proteinExistence type="inferred from homology"/>
<evidence type="ECO:0000256" key="12">
    <source>
        <dbReference type="RuleBase" id="RU003784"/>
    </source>
</evidence>
<evidence type="ECO:0000256" key="10">
    <source>
        <dbReference type="HAMAP-Rule" id="MF_00185"/>
    </source>
</evidence>
<reference evidence="15" key="1">
    <citation type="journal article" date="2019" name="Int. J. Syst. Evol. Microbiol.">
        <title>The Global Catalogue of Microorganisms (GCM) 10K type strain sequencing project: providing services to taxonomists for standard genome sequencing and annotation.</title>
        <authorList>
            <consortium name="The Broad Institute Genomics Platform"/>
            <consortium name="The Broad Institute Genome Sequencing Center for Infectious Disease"/>
            <person name="Wu L."/>
            <person name="Ma J."/>
        </authorList>
    </citation>
    <scope>NUCLEOTIDE SEQUENCE [LARGE SCALE GENOMIC DNA]</scope>
    <source>
        <strain evidence="15">CCUG 55995</strain>
    </source>
</reference>
<keyword evidence="7 10" id="KW-0067">ATP-binding</keyword>
<dbReference type="SUPFAM" id="SSF52540">
    <property type="entry name" value="P-loop containing nucleoside triphosphate hydrolases"/>
    <property type="match status" value="1"/>
</dbReference>
<accession>A0ABV9I4R4</accession>
<comment type="caution">
    <text evidence="10">Lacks conserved residue(s) required for the propagation of feature annotation.</text>
</comment>
<keyword evidence="6 10" id="KW-0547">Nucleotide-binding</keyword>